<evidence type="ECO:0000259" key="7">
    <source>
        <dbReference type="Pfam" id="PF01490"/>
    </source>
</evidence>
<comment type="subcellular location">
    <subcellularLocation>
        <location evidence="1">Membrane</location>
        <topology evidence="1">Multi-pass membrane protein</topology>
    </subcellularLocation>
</comment>
<feature type="domain" description="Amino acid transporter transmembrane" evidence="7">
    <location>
        <begin position="142"/>
        <end position="462"/>
    </location>
</feature>
<dbReference type="InterPro" id="IPR013057">
    <property type="entry name" value="AA_transpt_TM"/>
</dbReference>
<feature type="transmembrane region" description="Helical" evidence="6">
    <location>
        <begin position="220"/>
        <end position="241"/>
    </location>
</feature>
<feature type="transmembrane region" description="Helical" evidence="6">
    <location>
        <begin position="342"/>
        <end position="363"/>
    </location>
</feature>
<dbReference type="GO" id="GO:0015179">
    <property type="term" value="F:L-amino acid transmembrane transporter activity"/>
    <property type="evidence" value="ECO:0007669"/>
    <property type="project" value="TreeGrafter"/>
</dbReference>
<evidence type="ECO:0000313" key="9">
    <source>
        <dbReference type="Proteomes" id="UP001153069"/>
    </source>
</evidence>
<evidence type="ECO:0000313" key="8">
    <source>
        <dbReference type="EMBL" id="CAB9509778.1"/>
    </source>
</evidence>
<feature type="transmembrane region" description="Helical" evidence="6">
    <location>
        <begin position="384"/>
        <end position="401"/>
    </location>
</feature>
<keyword evidence="2 6" id="KW-0812">Transmembrane</keyword>
<organism evidence="8 9">
    <name type="scientific">Seminavis robusta</name>
    <dbReference type="NCBI Taxonomy" id="568900"/>
    <lineage>
        <taxon>Eukaryota</taxon>
        <taxon>Sar</taxon>
        <taxon>Stramenopiles</taxon>
        <taxon>Ochrophyta</taxon>
        <taxon>Bacillariophyta</taxon>
        <taxon>Bacillariophyceae</taxon>
        <taxon>Bacillariophycidae</taxon>
        <taxon>Naviculales</taxon>
        <taxon>Naviculaceae</taxon>
        <taxon>Seminavis</taxon>
    </lineage>
</organism>
<comment type="caution">
    <text evidence="8">The sequence shown here is derived from an EMBL/GenBank/DDBJ whole genome shotgun (WGS) entry which is preliminary data.</text>
</comment>
<name>A0A9N8DVK2_9STRA</name>
<dbReference type="OrthoDB" id="191198at2759"/>
<dbReference type="GO" id="GO:0005774">
    <property type="term" value="C:vacuolar membrane"/>
    <property type="evidence" value="ECO:0007669"/>
    <property type="project" value="TreeGrafter"/>
</dbReference>
<feature type="region of interest" description="Disordered" evidence="5">
    <location>
        <begin position="1"/>
        <end position="27"/>
    </location>
</feature>
<keyword evidence="4 6" id="KW-0472">Membrane</keyword>
<dbReference type="PANTHER" id="PTHR22950:SF349">
    <property type="entry name" value="AMINO ACID TRANSPORTER TRANSMEMBRANE DOMAIN-CONTAINING PROTEIN"/>
    <property type="match status" value="1"/>
</dbReference>
<dbReference type="Pfam" id="PF01490">
    <property type="entry name" value="Aa_trans"/>
    <property type="match status" value="2"/>
</dbReference>
<feature type="transmembrane region" description="Helical" evidence="6">
    <location>
        <begin position="158"/>
        <end position="177"/>
    </location>
</feature>
<sequence length="472" mass="51110">MASTNSTNHARVNDDTSIPMGEDSPLLFSPSRRESLITAVVEEEVPIGNASVFATMVNMAKACMGPGCLVLPFAARQGGLWLHTVGLLAIAVWNIYIVRRLCQCLDYLPATVRAPTVTTPNPTRKLRRDTHNNNKPPPPEGTAMFGQVVWYALGKKGLFALDLLMLLFLLGILIAYINAMRSFLRDTPLSTQSPLLDALLLVAIMGPLSSVPHMGYLSKASALGLVVLAATFVVIGIYGVQQQQQQSTPLHGTPQEGLWGISQWFGSVVFSFGVAPLTYNFRSSMADPTQMVTATTVSLMSVALAYMGIGIFFWALFPTLQGDLLQALPTNQGFVWPSLTRLAMVLVGLTTVPLLVVPCGELLEGKLIMAPRSNNNNHHHKRRILVRCGICLFAVGVSLYVPGFVDVLSFVGCCCVACLGFCIPPLLHLLLGYRSQPTHSMILDAVMLVWGIFATVVSTTYTFRQISTAAGN</sequence>
<feature type="transmembrane region" description="Helical" evidence="6">
    <location>
        <begin position="442"/>
        <end position="463"/>
    </location>
</feature>
<protein>
    <submittedName>
        <fullName evidence="8">Amino acid</fullName>
    </submittedName>
</protein>
<feature type="transmembrane region" description="Helical" evidence="6">
    <location>
        <begin position="261"/>
        <end position="279"/>
    </location>
</feature>
<feature type="transmembrane region" description="Helical" evidence="6">
    <location>
        <begin position="80"/>
        <end position="98"/>
    </location>
</feature>
<dbReference type="PANTHER" id="PTHR22950">
    <property type="entry name" value="AMINO ACID TRANSPORTER"/>
    <property type="match status" value="1"/>
</dbReference>
<evidence type="ECO:0000256" key="1">
    <source>
        <dbReference type="ARBA" id="ARBA00004141"/>
    </source>
</evidence>
<feature type="transmembrane region" description="Helical" evidence="6">
    <location>
        <begin position="407"/>
        <end position="430"/>
    </location>
</feature>
<keyword evidence="3 6" id="KW-1133">Transmembrane helix</keyword>
<evidence type="ECO:0000256" key="6">
    <source>
        <dbReference type="SAM" id="Phobius"/>
    </source>
</evidence>
<gene>
    <name evidence="8" type="ORF">SEMRO_405_G136070.1</name>
</gene>
<dbReference type="EMBL" id="CAICTM010000404">
    <property type="protein sequence ID" value="CAB9509778.1"/>
    <property type="molecule type" value="Genomic_DNA"/>
</dbReference>
<proteinExistence type="predicted"/>
<feature type="transmembrane region" description="Helical" evidence="6">
    <location>
        <begin position="189"/>
        <end position="208"/>
    </location>
</feature>
<keyword evidence="9" id="KW-1185">Reference proteome</keyword>
<feature type="transmembrane region" description="Helical" evidence="6">
    <location>
        <begin position="291"/>
        <end position="317"/>
    </location>
</feature>
<feature type="compositionally biased region" description="Polar residues" evidence="5">
    <location>
        <begin position="1"/>
        <end position="10"/>
    </location>
</feature>
<evidence type="ECO:0000256" key="5">
    <source>
        <dbReference type="SAM" id="MobiDB-lite"/>
    </source>
</evidence>
<reference evidence="8" key="1">
    <citation type="submission" date="2020-06" db="EMBL/GenBank/DDBJ databases">
        <authorList>
            <consortium name="Plant Systems Biology data submission"/>
        </authorList>
    </citation>
    <scope>NUCLEOTIDE SEQUENCE</scope>
    <source>
        <strain evidence="8">D6</strain>
    </source>
</reference>
<dbReference type="Proteomes" id="UP001153069">
    <property type="component" value="Unassembled WGS sequence"/>
</dbReference>
<feature type="domain" description="Amino acid transporter transmembrane" evidence="7">
    <location>
        <begin position="49"/>
        <end position="109"/>
    </location>
</feature>
<feature type="region of interest" description="Disordered" evidence="5">
    <location>
        <begin position="118"/>
        <end position="140"/>
    </location>
</feature>
<accession>A0A9N8DVK2</accession>
<evidence type="ECO:0000256" key="2">
    <source>
        <dbReference type="ARBA" id="ARBA00022692"/>
    </source>
</evidence>
<evidence type="ECO:0000256" key="4">
    <source>
        <dbReference type="ARBA" id="ARBA00023136"/>
    </source>
</evidence>
<evidence type="ECO:0000256" key="3">
    <source>
        <dbReference type="ARBA" id="ARBA00022989"/>
    </source>
</evidence>
<dbReference type="AlphaFoldDB" id="A0A9N8DVK2"/>